<dbReference type="InterPro" id="IPR011545">
    <property type="entry name" value="DEAD/DEAH_box_helicase_dom"/>
</dbReference>
<keyword evidence="1" id="KW-0547">Nucleotide-binding</keyword>
<evidence type="ECO:0000256" key="4">
    <source>
        <dbReference type="ARBA" id="ARBA00022840"/>
    </source>
</evidence>
<evidence type="ECO:0000256" key="3">
    <source>
        <dbReference type="ARBA" id="ARBA00022806"/>
    </source>
</evidence>
<dbReference type="InterPro" id="IPR010225">
    <property type="entry name" value="HrpB"/>
</dbReference>
<protein>
    <submittedName>
        <fullName evidence="7">ATP-dependent helicase HrpB</fullName>
    </submittedName>
</protein>
<dbReference type="SMART" id="SM00847">
    <property type="entry name" value="HA2"/>
    <property type="match status" value="1"/>
</dbReference>
<dbReference type="PROSITE" id="PS51194">
    <property type="entry name" value="HELICASE_CTER"/>
    <property type="match status" value="1"/>
</dbReference>
<dbReference type="SMART" id="SM00487">
    <property type="entry name" value="DEXDc"/>
    <property type="match status" value="1"/>
</dbReference>
<name>A0ABT9CDE9_9BACL</name>
<dbReference type="GO" id="GO:0004386">
    <property type="term" value="F:helicase activity"/>
    <property type="evidence" value="ECO:0007669"/>
    <property type="project" value="UniProtKB-KW"/>
</dbReference>
<dbReference type="Proteomes" id="UP001240171">
    <property type="component" value="Unassembled WGS sequence"/>
</dbReference>
<dbReference type="Pfam" id="PF08482">
    <property type="entry name" value="HrpB_C"/>
    <property type="match status" value="1"/>
</dbReference>
<dbReference type="PANTHER" id="PTHR43519">
    <property type="entry name" value="ATP-DEPENDENT RNA HELICASE HRPB"/>
    <property type="match status" value="1"/>
</dbReference>
<dbReference type="InterPro" id="IPR007502">
    <property type="entry name" value="Helicase-assoc_dom"/>
</dbReference>
<dbReference type="InterPro" id="IPR014001">
    <property type="entry name" value="Helicase_ATP-bd"/>
</dbReference>
<dbReference type="RefSeq" id="WP_305022916.1">
    <property type="nucleotide sequence ID" value="NZ_JAUQTB010000002.1"/>
</dbReference>
<dbReference type="Gene3D" id="3.40.50.300">
    <property type="entry name" value="P-loop containing nucleotide triphosphate hydrolases"/>
    <property type="match status" value="2"/>
</dbReference>
<dbReference type="Pfam" id="PF00270">
    <property type="entry name" value="DEAD"/>
    <property type="match status" value="1"/>
</dbReference>
<comment type="caution">
    <text evidence="7">The sequence shown here is derived from an EMBL/GenBank/DDBJ whole genome shotgun (WGS) entry which is preliminary data.</text>
</comment>
<organism evidence="7 8">
    <name type="scientific">Paenibacillus lacisoli</name>
    <dbReference type="NCBI Taxonomy" id="3064525"/>
    <lineage>
        <taxon>Bacteria</taxon>
        <taxon>Bacillati</taxon>
        <taxon>Bacillota</taxon>
        <taxon>Bacilli</taxon>
        <taxon>Bacillales</taxon>
        <taxon>Paenibacillaceae</taxon>
        <taxon>Paenibacillus</taxon>
    </lineage>
</organism>
<evidence type="ECO:0000259" key="6">
    <source>
        <dbReference type="PROSITE" id="PS51194"/>
    </source>
</evidence>
<sequence>MTELPVKTILPRLRQALEEHHAAILTAQPGAGKTTVIPLALRSEPWLKGNKIIMLEPRRLAARSAAAYMARTLGESAGGTVGYRVRMDTRVSEMTKVEVVTEGVLTRMLQHDPALEGVGLVIFDEYHERNLHADLGLALTRQCQEVLRPDLKILVMSATLDAEPLSRLLNGAPILESPGRTYPVETVYAPKRPEEELEQAMARTIQEAMRAYEGDVLAFLPGIREIRRTERELGQLGLPGHIRVAAIYGTMPLDQQDEAIRPSAVSERKIVLATSIAESSLTIEGISIVVDSGLQREPSFSARTGMSRLITVRISKASAVQRQGRAGRLRPGVGYRLWSAEEQAALPEFSRPEIQAADLVPLALELAAWGAKTPSELQWLDQPPAAAYEQAVQLLELLGCIDYRGITEHGRRVHELGIHPRLGHMLLESRKLGLEEPASRLAALLQERDLFRASLGTDLRLRMDILEEQASGNLVRSSDIPDREALERLIRESRHWLNTVTADSPRRTAGGRGSDDCGILLAFAYPDRIGQSRGGGKFLLSSGRGAFLPGQELMSGAAYVVVAEADDQGSDGRIRLAAPLTEQELYSHHRSLMKEEELVYWDQSRRGVRAEKKLKVGAVTLKELPYERPSYELVAAALLEGIRRQGIQLLPWSKQSRQLQERMIFMHQHLPEWPDASDQGLLDTLEEWLLPYLSNQRSAADLQRLHIQDLLLGLLSWEQRQQLDQEAPTHVQVPSGSRIPVDYSRPDAPTLAVRLQELFGMRETPRLGLGSVPVLLHLLSPAQRPVQVTSDLESFWEHAYFEVKKDLKGRYPKHYWPDNPLEAMPTRRVKPRS</sequence>
<evidence type="ECO:0000256" key="1">
    <source>
        <dbReference type="ARBA" id="ARBA00022741"/>
    </source>
</evidence>
<proteinExistence type="predicted"/>
<keyword evidence="3 7" id="KW-0347">Helicase</keyword>
<keyword evidence="2" id="KW-0378">Hydrolase</keyword>
<dbReference type="NCBIfam" id="TIGR01970">
    <property type="entry name" value="DEAH_box_HrpB"/>
    <property type="match status" value="1"/>
</dbReference>
<dbReference type="CDD" id="cd17990">
    <property type="entry name" value="DEXHc_HrpB"/>
    <property type="match status" value="1"/>
</dbReference>
<feature type="domain" description="Helicase ATP-binding" evidence="5">
    <location>
        <begin position="14"/>
        <end position="178"/>
    </location>
</feature>
<dbReference type="SUPFAM" id="SSF52540">
    <property type="entry name" value="P-loop containing nucleoside triphosphate hydrolases"/>
    <property type="match status" value="1"/>
</dbReference>
<dbReference type="InterPro" id="IPR001650">
    <property type="entry name" value="Helicase_C-like"/>
</dbReference>
<evidence type="ECO:0000259" key="5">
    <source>
        <dbReference type="PROSITE" id="PS51192"/>
    </source>
</evidence>
<dbReference type="Gene3D" id="1.20.120.1080">
    <property type="match status" value="1"/>
</dbReference>
<dbReference type="PIRSF" id="PIRSF005496">
    <property type="entry name" value="ATP_hel_hrpB"/>
    <property type="match status" value="1"/>
</dbReference>
<feature type="domain" description="Helicase C-terminal" evidence="6">
    <location>
        <begin position="196"/>
        <end position="370"/>
    </location>
</feature>
<evidence type="ECO:0000313" key="7">
    <source>
        <dbReference type="EMBL" id="MDO7905711.1"/>
    </source>
</evidence>
<dbReference type="PANTHER" id="PTHR43519:SF1">
    <property type="entry name" value="ATP-DEPENDENT RNA HELICASE HRPB"/>
    <property type="match status" value="1"/>
</dbReference>
<dbReference type="CDD" id="cd18791">
    <property type="entry name" value="SF2_C_RHA"/>
    <property type="match status" value="1"/>
</dbReference>
<dbReference type="InterPro" id="IPR049614">
    <property type="entry name" value="HrpB_DEXH"/>
</dbReference>
<dbReference type="SMART" id="SM00490">
    <property type="entry name" value="HELICc"/>
    <property type="match status" value="1"/>
</dbReference>
<evidence type="ECO:0000256" key="2">
    <source>
        <dbReference type="ARBA" id="ARBA00022801"/>
    </source>
</evidence>
<dbReference type="InterPro" id="IPR013689">
    <property type="entry name" value="RNA_helicase_ATP-dep_HrpB_C"/>
</dbReference>
<keyword evidence="8" id="KW-1185">Reference proteome</keyword>
<dbReference type="Pfam" id="PF00271">
    <property type="entry name" value="Helicase_C"/>
    <property type="match status" value="1"/>
</dbReference>
<gene>
    <name evidence="7" type="primary">hrpB</name>
    <name evidence="7" type="ORF">Q5741_04700</name>
</gene>
<reference evidence="7 8" key="1">
    <citation type="submission" date="2023-07" db="EMBL/GenBank/DDBJ databases">
        <title>Paenibacillus sp. JX-17 nov. isolated from soil.</title>
        <authorList>
            <person name="Wan Y."/>
            <person name="Liu B."/>
        </authorList>
    </citation>
    <scope>NUCLEOTIDE SEQUENCE [LARGE SCALE GENOMIC DNA]</scope>
    <source>
        <strain evidence="7 8">JX-17</strain>
    </source>
</reference>
<dbReference type="EMBL" id="JAUQTB010000002">
    <property type="protein sequence ID" value="MDO7905711.1"/>
    <property type="molecule type" value="Genomic_DNA"/>
</dbReference>
<dbReference type="InterPro" id="IPR027417">
    <property type="entry name" value="P-loop_NTPase"/>
</dbReference>
<keyword evidence="4" id="KW-0067">ATP-binding</keyword>
<accession>A0ABT9CDE9</accession>
<evidence type="ECO:0000313" key="8">
    <source>
        <dbReference type="Proteomes" id="UP001240171"/>
    </source>
</evidence>
<dbReference type="PROSITE" id="PS51192">
    <property type="entry name" value="HELICASE_ATP_BIND_1"/>
    <property type="match status" value="1"/>
</dbReference>